<dbReference type="RefSeq" id="WP_096494399.1">
    <property type="nucleotide sequence ID" value="NZ_CP023445.1"/>
</dbReference>
<reference evidence="1" key="1">
    <citation type="submission" date="2017-09" db="EMBL/GenBank/DDBJ databases">
        <title>Complete Genome Sequence of ansamitocin-producing Bacterium Actinosynnema pretiosum X47.</title>
        <authorList>
            <person name="Cao G."/>
            <person name="Zong G."/>
            <person name="Zhong C."/>
            <person name="Fu J."/>
        </authorList>
    </citation>
    <scope>NUCLEOTIDE SEQUENCE [LARGE SCALE GENOMIC DNA]</scope>
    <source>
        <strain evidence="1">X47</strain>
    </source>
</reference>
<protein>
    <submittedName>
        <fullName evidence="1">Uncharacterized protein</fullName>
    </submittedName>
</protein>
<dbReference type="EMBL" id="CP023445">
    <property type="protein sequence ID" value="ATE54852.1"/>
    <property type="molecule type" value="Genomic_DNA"/>
</dbReference>
<dbReference type="KEGG" id="apre:CNX65_17485"/>
<dbReference type="Proteomes" id="UP000218505">
    <property type="component" value="Chromosome"/>
</dbReference>
<organism evidence="1 2">
    <name type="scientific">Actinosynnema pretiosum</name>
    <dbReference type="NCBI Taxonomy" id="42197"/>
    <lineage>
        <taxon>Bacteria</taxon>
        <taxon>Bacillati</taxon>
        <taxon>Actinomycetota</taxon>
        <taxon>Actinomycetes</taxon>
        <taxon>Pseudonocardiales</taxon>
        <taxon>Pseudonocardiaceae</taxon>
        <taxon>Actinosynnema</taxon>
    </lineage>
</organism>
<keyword evidence="2" id="KW-1185">Reference proteome</keyword>
<sequence length="98" mass="11362">MGKTDKTRPWWVQMADAPMSTCVPVHDHRFGGCALPAVISEATASLGQPRSGCHWAGSASYWFRRCESRGHREWAFRRREDRRRDRRAARRALREHLG</sequence>
<proteinExistence type="predicted"/>
<name>A0A290Z797_9PSEU</name>
<accession>A0A290Z797</accession>
<evidence type="ECO:0000313" key="2">
    <source>
        <dbReference type="Proteomes" id="UP000218505"/>
    </source>
</evidence>
<gene>
    <name evidence="1" type="ORF">CNX65_17485</name>
</gene>
<dbReference type="AlphaFoldDB" id="A0A290Z797"/>
<evidence type="ECO:0000313" key="1">
    <source>
        <dbReference type="EMBL" id="ATE54852.1"/>
    </source>
</evidence>